<dbReference type="EMBL" id="JAUSWA010000001">
    <property type="protein sequence ID" value="MDQ0492026.1"/>
    <property type="molecule type" value="Genomic_DNA"/>
</dbReference>
<comment type="caution">
    <text evidence="1">The sequence shown here is derived from an EMBL/GenBank/DDBJ whole genome shotgun (WGS) entry which is preliminary data.</text>
</comment>
<protein>
    <submittedName>
        <fullName evidence="1">Uncharacterized protein</fullName>
    </submittedName>
</protein>
<evidence type="ECO:0000313" key="1">
    <source>
        <dbReference type="EMBL" id="MDQ0492026.1"/>
    </source>
</evidence>
<reference evidence="1 2" key="1">
    <citation type="submission" date="2023-07" db="EMBL/GenBank/DDBJ databases">
        <title>Genomic Encyclopedia of Type Strains, Phase IV (KMG-IV): sequencing the most valuable type-strain genomes for metagenomic binning, comparative biology and taxonomic classification.</title>
        <authorList>
            <person name="Goeker M."/>
        </authorList>
    </citation>
    <scope>NUCLEOTIDE SEQUENCE [LARGE SCALE GENOMIC DNA]</scope>
    <source>
        <strain evidence="1 2">DSM 14914</strain>
    </source>
</reference>
<proteinExistence type="predicted"/>
<dbReference type="Proteomes" id="UP001242811">
    <property type="component" value="Unassembled WGS sequence"/>
</dbReference>
<sequence>MSGPKRKILFCSDGCDLLYFFKKMNIFYGGDTYDGISPNACTSLRRFADSISLLNLGGGRLPGILKAVLPHLGSSSWLNTKRMLFKHFSFGDF</sequence>
<gene>
    <name evidence="1" type="ORF">QOZ95_000173</name>
</gene>
<accession>A0ABU0KUH4</accession>
<name>A0ABU0KUH4_9BACL</name>
<organism evidence="1 2">
    <name type="scientific">Paenibacillus brasilensis</name>
    <dbReference type="NCBI Taxonomy" id="128574"/>
    <lineage>
        <taxon>Bacteria</taxon>
        <taxon>Bacillati</taxon>
        <taxon>Bacillota</taxon>
        <taxon>Bacilli</taxon>
        <taxon>Bacillales</taxon>
        <taxon>Paenibacillaceae</taxon>
        <taxon>Paenibacillus</taxon>
    </lineage>
</organism>
<keyword evidence="2" id="KW-1185">Reference proteome</keyword>
<evidence type="ECO:0000313" key="2">
    <source>
        <dbReference type="Proteomes" id="UP001242811"/>
    </source>
</evidence>